<name>A0AAU9V3S9_EUPED</name>
<evidence type="ECO:0000256" key="1">
    <source>
        <dbReference type="SAM" id="MobiDB-lite"/>
    </source>
</evidence>
<keyword evidence="3" id="KW-1185">Reference proteome</keyword>
<accession>A0AAU9V3S9</accession>
<dbReference type="Proteomes" id="UP001153954">
    <property type="component" value="Unassembled WGS sequence"/>
</dbReference>
<comment type="caution">
    <text evidence="2">The sequence shown here is derived from an EMBL/GenBank/DDBJ whole genome shotgun (WGS) entry which is preliminary data.</text>
</comment>
<dbReference type="EMBL" id="CAKOGL010000027">
    <property type="protein sequence ID" value="CAH2104865.1"/>
    <property type="molecule type" value="Genomic_DNA"/>
</dbReference>
<reference evidence="2" key="1">
    <citation type="submission" date="2022-03" db="EMBL/GenBank/DDBJ databases">
        <authorList>
            <person name="Tunstrom K."/>
        </authorList>
    </citation>
    <scope>NUCLEOTIDE SEQUENCE</scope>
</reference>
<gene>
    <name evidence="2" type="ORF">EEDITHA_LOCUS19194</name>
</gene>
<sequence>MRRSCVHTCVQAELASRAAQTTVMSGGARLTGEAGGGQQRASPRQQQPPAPRPACCIPCVRPSPSSGEPPLPAITDISTSSL</sequence>
<organism evidence="2 3">
    <name type="scientific">Euphydryas editha</name>
    <name type="common">Edith's checkerspot</name>
    <dbReference type="NCBI Taxonomy" id="104508"/>
    <lineage>
        <taxon>Eukaryota</taxon>
        <taxon>Metazoa</taxon>
        <taxon>Ecdysozoa</taxon>
        <taxon>Arthropoda</taxon>
        <taxon>Hexapoda</taxon>
        <taxon>Insecta</taxon>
        <taxon>Pterygota</taxon>
        <taxon>Neoptera</taxon>
        <taxon>Endopterygota</taxon>
        <taxon>Lepidoptera</taxon>
        <taxon>Glossata</taxon>
        <taxon>Ditrysia</taxon>
        <taxon>Papilionoidea</taxon>
        <taxon>Nymphalidae</taxon>
        <taxon>Nymphalinae</taxon>
        <taxon>Euphydryas</taxon>
    </lineage>
</organism>
<evidence type="ECO:0000313" key="2">
    <source>
        <dbReference type="EMBL" id="CAH2104865.1"/>
    </source>
</evidence>
<protein>
    <submittedName>
        <fullName evidence="2">Uncharacterized protein</fullName>
    </submittedName>
</protein>
<evidence type="ECO:0000313" key="3">
    <source>
        <dbReference type="Proteomes" id="UP001153954"/>
    </source>
</evidence>
<proteinExistence type="predicted"/>
<dbReference type="AlphaFoldDB" id="A0AAU9V3S9"/>
<feature type="region of interest" description="Disordered" evidence="1">
    <location>
        <begin position="18"/>
        <end position="82"/>
    </location>
</feature>